<accession>A0A814C0R0</accession>
<keyword evidence="3" id="KW-1185">Reference proteome</keyword>
<name>A0A814C0R0_9BILA</name>
<evidence type="ECO:0000313" key="3">
    <source>
        <dbReference type="Proteomes" id="UP000663829"/>
    </source>
</evidence>
<organism evidence="1 3">
    <name type="scientific">Didymodactylos carnosus</name>
    <dbReference type="NCBI Taxonomy" id="1234261"/>
    <lineage>
        <taxon>Eukaryota</taxon>
        <taxon>Metazoa</taxon>
        <taxon>Spiralia</taxon>
        <taxon>Gnathifera</taxon>
        <taxon>Rotifera</taxon>
        <taxon>Eurotatoria</taxon>
        <taxon>Bdelloidea</taxon>
        <taxon>Philodinida</taxon>
        <taxon>Philodinidae</taxon>
        <taxon>Didymodactylos</taxon>
    </lineage>
</organism>
<gene>
    <name evidence="1" type="ORF">GPM918_LOCUS10323</name>
    <name evidence="2" type="ORF">SRO942_LOCUS10324</name>
</gene>
<dbReference type="AlphaFoldDB" id="A0A814C0R0"/>
<evidence type="ECO:0000313" key="2">
    <source>
        <dbReference type="EMBL" id="CAF3711239.1"/>
    </source>
</evidence>
<comment type="caution">
    <text evidence="1">The sequence shown here is derived from an EMBL/GenBank/DDBJ whole genome shotgun (WGS) entry which is preliminary data.</text>
</comment>
<dbReference type="Proteomes" id="UP000663829">
    <property type="component" value="Unassembled WGS sequence"/>
</dbReference>
<protein>
    <submittedName>
        <fullName evidence="1">Uncharacterized protein</fullName>
    </submittedName>
</protein>
<reference evidence="1" key="1">
    <citation type="submission" date="2021-02" db="EMBL/GenBank/DDBJ databases">
        <authorList>
            <person name="Nowell W R."/>
        </authorList>
    </citation>
    <scope>NUCLEOTIDE SEQUENCE</scope>
</reference>
<dbReference type="Proteomes" id="UP000681722">
    <property type="component" value="Unassembled WGS sequence"/>
</dbReference>
<proteinExistence type="predicted"/>
<sequence length="169" mass="20057">MAISLTYVPLFICSTIIRKNRYRIEKLHSRHLLEMPMERFATLQIPTATLIVILFQLIQKEIVAQHQQYINASAYQDLDHPLSNDYRQLNTLSLIREISHNQYAYSRRNIIDGVNESLEHYSDVYFCLLREDFIELLRDSIQHFKSRTPSKKLYCIVGCLYFLKVKQSK</sequence>
<dbReference type="OrthoDB" id="2423195at2759"/>
<evidence type="ECO:0000313" key="1">
    <source>
        <dbReference type="EMBL" id="CAF0933659.1"/>
    </source>
</evidence>
<dbReference type="EMBL" id="CAJNOQ010002021">
    <property type="protein sequence ID" value="CAF0933659.1"/>
    <property type="molecule type" value="Genomic_DNA"/>
</dbReference>
<dbReference type="EMBL" id="CAJOBC010002021">
    <property type="protein sequence ID" value="CAF3711239.1"/>
    <property type="molecule type" value="Genomic_DNA"/>
</dbReference>